<keyword evidence="7" id="KW-0812">Transmembrane</keyword>
<keyword evidence="9" id="KW-0256">Endoplasmic reticulum</keyword>
<evidence type="ECO:0000256" key="5">
    <source>
        <dbReference type="ARBA" id="ARBA00022676"/>
    </source>
</evidence>
<dbReference type="AlphaFoldDB" id="A0A7R9BZB6"/>
<dbReference type="EMBL" id="CAJPEX010004241">
    <property type="protein sequence ID" value="CAG0922887.1"/>
    <property type="molecule type" value="Genomic_DNA"/>
</dbReference>
<dbReference type="Pfam" id="PF00202">
    <property type="entry name" value="Aminotran_3"/>
    <property type="match status" value="2"/>
</dbReference>
<keyword evidence="15" id="KW-0325">Glycoprotein</keyword>
<dbReference type="Pfam" id="PF01762">
    <property type="entry name" value="Galactosyl_T"/>
    <property type="match status" value="1"/>
</dbReference>
<evidence type="ECO:0000256" key="12">
    <source>
        <dbReference type="ARBA" id="ARBA00022989"/>
    </source>
</evidence>
<evidence type="ECO:0000256" key="6">
    <source>
        <dbReference type="ARBA" id="ARBA00022679"/>
    </source>
</evidence>
<protein>
    <submittedName>
        <fullName evidence="17">Uncharacterized protein</fullName>
    </submittedName>
</protein>
<evidence type="ECO:0000256" key="2">
    <source>
        <dbReference type="ARBA" id="ARBA00004323"/>
    </source>
</evidence>
<keyword evidence="12" id="KW-1133">Transmembrane helix</keyword>
<dbReference type="Gene3D" id="3.40.640.10">
    <property type="entry name" value="Type I PLP-dependent aspartate aminotransferase-like (Major domain)"/>
    <property type="match status" value="2"/>
</dbReference>
<dbReference type="InterPro" id="IPR005814">
    <property type="entry name" value="Aminotrans_3"/>
</dbReference>
<dbReference type="PANTHER" id="PTHR45688">
    <property type="match status" value="1"/>
</dbReference>
<dbReference type="InterPro" id="IPR015424">
    <property type="entry name" value="PyrdxlP-dep_Trfase"/>
</dbReference>
<dbReference type="InterPro" id="IPR002659">
    <property type="entry name" value="Glyco_trans_31"/>
</dbReference>
<dbReference type="GO" id="GO:0030170">
    <property type="term" value="F:pyridoxal phosphate binding"/>
    <property type="evidence" value="ECO:0007669"/>
    <property type="project" value="InterPro"/>
</dbReference>
<evidence type="ECO:0000256" key="10">
    <source>
        <dbReference type="ARBA" id="ARBA00022898"/>
    </source>
</evidence>
<dbReference type="Proteomes" id="UP000678499">
    <property type="component" value="Unassembled WGS sequence"/>
</dbReference>
<evidence type="ECO:0000256" key="9">
    <source>
        <dbReference type="ARBA" id="ARBA00022824"/>
    </source>
</evidence>
<evidence type="ECO:0000256" key="8">
    <source>
        <dbReference type="ARBA" id="ARBA00022729"/>
    </source>
</evidence>
<dbReference type="PANTHER" id="PTHR45688:SF13">
    <property type="entry name" value="ALANINE--GLYOXYLATE AMINOTRANSFERASE 2-LIKE"/>
    <property type="match status" value="1"/>
</dbReference>
<keyword evidence="8" id="KW-0732">Signal</keyword>
<feature type="region of interest" description="Disordered" evidence="16">
    <location>
        <begin position="139"/>
        <end position="163"/>
    </location>
</feature>
<evidence type="ECO:0000313" key="18">
    <source>
        <dbReference type="Proteomes" id="UP000678499"/>
    </source>
</evidence>
<comment type="subcellular location">
    <subcellularLocation>
        <location evidence="1">Endoplasmic reticulum membrane</location>
        <topology evidence="1">Single-pass type I membrane protein</topology>
    </subcellularLocation>
    <subcellularLocation>
        <location evidence="2">Golgi apparatus membrane</location>
        <topology evidence="2">Single-pass type II membrane protein</topology>
    </subcellularLocation>
</comment>
<dbReference type="InterPro" id="IPR005595">
    <property type="entry name" value="TRAP_alpha"/>
</dbReference>
<dbReference type="Gene3D" id="3.90.550.50">
    <property type="match status" value="1"/>
</dbReference>
<accession>A0A7R9BZB6</accession>
<dbReference type="EMBL" id="OA886278">
    <property type="protein sequence ID" value="CAD7282735.1"/>
    <property type="molecule type" value="Genomic_DNA"/>
</dbReference>
<comment type="similarity">
    <text evidence="4">Belongs to the class-III pyridoxal-phosphate-dependent aminotransferase family.</text>
</comment>
<dbReference type="GO" id="GO:0008483">
    <property type="term" value="F:transaminase activity"/>
    <property type="evidence" value="ECO:0007669"/>
    <property type="project" value="InterPro"/>
</dbReference>
<evidence type="ECO:0000256" key="11">
    <source>
        <dbReference type="ARBA" id="ARBA00022968"/>
    </source>
</evidence>
<keyword evidence="13" id="KW-0333">Golgi apparatus</keyword>
<dbReference type="Pfam" id="PF03896">
    <property type="entry name" value="TRAP_alpha"/>
    <property type="match status" value="1"/>
</dbReference>
<keyword evidence="6" id="KW-0808">Transferase</keyword>
<dbReference type="Gene3D" id="3.90.1150.10">
    <property type="entry name" value="Aspartate Aminotransferase, domain 1"/>
    <property type="match status" value="2"/>
</dbReference>
<dbReference type="InterPro" id="IPR015422">
    <property type="entry name" value="PyrdxlP-dep_Trfase_small"/>
</dbReference>
<keyword evidence="10" id="KW-0663">Pyridoxal phosphate</keyword>
<dbReference type="FunFam" id="3.90.550.50:FF:000001">
    <property type="entry name" value="Hexosyltransferase"/>
    <property type="match status" value="1"/>
</dbReference>
<sequence length="912" mass="102347">MNEEEFYVRFSKQYLYDKHENQYLDCSSVVAIVGHSHPRIVACAHHQFGQICTAPGFLNKWTSLYSKKLVQLFPDSLEVSYLCINDAEANDLAIRLSSQITFSKNILAFAGTFVELHQLPATVRHAFVVANSADGTEDASKVELQETSGGKRGQGKKNPISAKDSSVPGLLWTIHFLPKPEISVSENQFHVNWVLRRMVPLDCVLQAVENLKKEGIHFSCFLIEPFLFMDEVGFLQFPQGLLKTITSSLLKDTKCLTIVDESRTGLGRLGTGMWAFTDIGILPDLVVVGVILGNGFPLSAVLTSRQIAAAVPKYYSTFGGNPLSCRIGCAVFDVIDHEDIIKSAKAVGETLEKNLDAVATKFPDYMHSFFGRGLLFCLRFHPGNAESPLAVEVNKRLFEEYKIDVFQKHDNVLVLQPPLCFTVRNAEYVVQSLNSILTSISQDKCMSNGSPKRKGKLDQDSNPGTSLNKTIEGNWNICGIKNVDNGGRLDLLTSQYWPTDYLRIPKNCRTVQVQHMPLKWNSNLAFSQLVFEDDITSIRHPQDACIPPQSRSTIPFVTVFVPSAPLNVLRRNSIRGTWGSFGRRSDIRVFFVIGLVSNDSVLDNVIEQESQIFRDVLRPEVVDTYSNLTRKVVAAFEWAGNCSVSEFYLKADDDMFINIPGLVDFFLARRKLKNVIFGRLLTRLHPVRNKESKWYVHWREFRGNKFPNFVTGPAYAFTSDVLPKLVAMARATPYLKLEDVYVTGVLADRAGIERRNERKFASLLFYVRGLDVEDDLDIEPNDASEIEENEEEEFEVEASPTRGSLDVETSILFVKPSMTVDDPIELPAGKSVEVLVGFHNKGDKVLSLAVLDGSLRYPMDYNYFMQNFSSLTLHDYDVAPGEQGSILYEFVPAEAFGSRSFGLAIGLLYHDQ</sequence>
<keyword evidence="18" id="KW-1185">Reference proteome</keyword>
<organism evidence="17">
    <name type="scientific">Notodromas monacha</name>
    <dbReference type="NCBI Taxonomy" id="399045"/>
    <lineage>
        <taxon>Eukaryota</taxon>
        <taxon>Metazoa</taxon>
        <taxon>Ecdysozoa</taxon>
        <taxon>Arthropoda</taxon>
        <taxon>Crustacea</taxon>
        <taxon>Oligostraca</taxon>
        <taxon>Ostracoda</taxon>
        <taxon>Podocopa</taxon>
        <taxon>Podocopida</taxon>
        <taxon>Cypridocopina</taxon>
        <taxon>Cypridoidea</taxon>
        <taxon>Cyprididae</taxon>
        <taxon>Notodromas</taxon>
    </lineage>
</organism>
<dbReference type="GO" id="GO:0016758">
    <property type="term" value="F:hexosyltransferase activity"/>
    <property type="evidence" value="ECO:0007669"/>
    <property type="project" value="InterPro"/>
</dbReference>
<dbReference type="GO" id="GO:0005789">
    <property type="term" value="C:endoplasmic reticulum membrane"/>
    <property type="evidence" value="ECO:0007669"/>
    <property type="project" value="UniProtKB-SubCell"/>
</dbReference>
<dbReference type="GO" id="GO:0005739">
    <property type="term" value="C:mitochondrion"/>
    <property type="evidence" value="ECO:0007669"/>
    <property type="project" value="TreeGrafter"/>
</dbReference>
<evidence type="ECO:0000256" key="15">
    <source>
        <dbReference type="ARBA" id="ARBA00023180"/>
    </source>
</evidence>
<dbReference type="SUPFAM" id="SSF53383">
    <property type="entry name" value="PLP-dependent transferases"/>
    <property type="match status" value="1"/>
</dbReference>
<evidence type="ECO:0000256" key="16">
    <source>
        <dbReference type="SAM" id="MobiDB-lite"/>
    </source>
</evidence>
<evidence type="ECO:0000256" key="7">
    <source>
        <dbReference type="ARBA" id="ARBA00022692"/>
    </source>
</evidence>
<evidence type="ECO:0000256" key="3">
    <source>
        <dbReference type="ARBA" id="ARBA00008661"/>
    </source>
</evidence>
<evidence type="ECO:0000256" key="14">
    <source>
        <dbReference type="ARBA" id="ARBA00023136"/>
    </source>
</evidence>
<proteinExistence type="inferred from homology"/>
<keyword evidence="11" id="KW-0735">Signal-anchor</keyword>
<gene>
    <name evidence="17" type="ORF">NMOB1V02_LOCUS10356</name>
</gene>
<name>A0A7R9BZB6_9CRUS</name>
<reference evidence="17" key="1">
    <citation type="submission" date="2020-11" db="EMBL/GenBank/DDBJ databases">
        <authorList>
            <person name="Tran Van P."/>
        </authorList>
    </citation>
    <scope>NUCLEOTIDE SEQUENCE</scope>
</reference>
<evidence type="ECO:0000313" key="17">
    <source>
        <dbReference type="EMBL" id="CAD7282735.1"/>
    </source>
</evidence>
<evidence type="ECO:0000256" key="4">
    <source>
        <dbReference type="ARBA" id="ARBA00008954"/>
    </source>
</evidence>
<dbReference type="GO" id="GO:0000139">
    <property type="term" value="C:Golgi membrane"/>
    <property type="evidence" value="ECO:0007669"/>
    <property type="project" value="UniProtKB-SubCell"/>
</dbReference>
<feature type="non-terminal residue" evidence="17">
    <location>
        <position position="1"/>
    </location>
</feature>
<evidence type="ECO:0000256" key="13">
    <source>
        <dbReference type="ARBA" id="ARBA00023034"/>
    </source>
</evidence>
<keyword evidence="14" id="KW-0472">Membrane</keyword>
<dbReference type="OrthoDB" id="6411373at2759"/>
<dbReference type="InterPro" id="IPR015421">
    <property type="entry name" value="PyrdxlP-dep_Trfase_major"/>
</dbReference>
<comment type="similarity">
    <text evidence="3">Belongs to the glycosyltransferase 31 family.</text>
</comment>
<evidence type="ECO:0000256" key="1">
    <source>
        <dbReference type="ARBA" id="ARBA00004115"/>
    </source>
</evidence>
<keyword evidence="5" id="KW-0328">Glycosyltransferase</keyword>
<feature type="region of interest" description="Disordered" evidence="16">
    <location>
        <begin position="444"/>
        <end position="466"/>
    </location>
</feature>